<gene>
    <name evidence="2" type="ORF">TR106952</name>
</gene>
<sequence length="243" mass="26768">MYHLRLRKRINKGSQQKFHAIHKNHWTIQRTCEYALNKCGRSTPFLAAKVKDIAPSPVAALSTDLIPLPSKVHHPYSSEPYRPPSANSAEFGPQIDFVPGKRCNFLLTQSLMPPGPPTSPVPSPPPEAACSNNCDTLGANCLTKAPVSPRETTTLDTDSISKVPGVLKVKLRKRRNAICGQSKMGKGLREFLFSYVVSHLTDSLTSSLNLVNQENRTATEERDYTMDAESPTNSSTQLDLPDL</sequence>
<evidence type="ECO:0000313" key="2">
    <source>
        <dbReference type="EMBL" id="JAP39672.1"/>
    </source>
</evidence>
<dbReference type="AlphaFoldDB" id="A0A0X3NVF9"/>
<dbReference type="EMBL" id="GEEE01023553">
    <property type="protein sequence ID" value="JAP39672.1"/>
    <property type="molecule type" value="Transcribed_RNA"/>
</dbReference>
<reference evidence="2" key="1">
    <citation type="submission" date="2016-01" db="EMBL/GenBank/DDBJ databases">
        <title>Reference transcriptome for the parasite Schistocephalus solidus: insights into the molecular evolution of parasitism.</title>
        <authorList>
            <person name="Hebert F.O."/>
            <person name="Grambauer S."/>
            <person name="Barber I."/>
            <person name="Landry C.R."/>
            <person name="Aubin-Horth N."/>
        </authorList>
    </citation>
    <scope>NUCLEOTIDE SEQUENCE</scope>
</reference>
<feature type="region of interest" description="Disordered" evidence="1">
    <location>
        <begin position="212"/>
        <end position="243"/>
    </location>
</feature>
<name>A0A0X3NVF9_SCHSO</name>
<evidence type="ECO:0000256" key="1">
    <source>
        <dbReference type="SAM" id="MobiDB-lite"/>
    </source>
</evidence>
<organism evidence="2">
    <name type="scientific">Schistocephalus solidus</name>
    <name type="common">Tapeworm</name>
    <dbReference type="NCBI Taxonomy" id="70667"/>
    <lineage>
        <taxon>Eukaryota</taxon>
        <taxon>Metazoa</taxon>
        <taxon>Spiralia</taxon>
        <taxon>Lophotrochozoa</taxon>
        <taxon>Platyhelminthes</taxon>
        <taxon>Cestoda</taxon>
        <taxon>Eucestoda</taxon>
        <taxon>Diphyllobothriidea</taxon>
        <taxon>Diphyllobothriidae</taxon>
        <taxon>Schistocephalus</taxon>
    </lineage>
</organism>
<protein>
    <submittedName>
        <fullName evidence="2">Uncharacterized protein</fullName>
    </submittedName>
</protein>
<proteinExistence type="predicted"/>
<feature type="compositionally biased region" description="Polar residues" evidence="1">
    <location>
        <begin position="230"/>
        <end position="243"/>
    </location>
</feature>
<accession>A0A0X3NVF9</accession>